<comment type="subunit">
    <text evidence="7">The complex comprises the extracytoplasmic solute receptor protein and the two transmembrane proteins.</text>
</comment>
<keyword evidence="4 7" id="KW-0812">Transmembrane</keyword>
<keyword evidence="3 7" id="KW-0997">Cell inner membrane</keyword>
<dbReference type="PANTHER" id="PTHR33362:SF4">
    <property type="entry name" value="2,3-DIKETO-L-GULONATE TRAP TRANSPORTER LARGE PERMEASE PROTEIN YIAN"/>
    <property type="match status" value="1"/>
</dbReference>
<proteinExistence type="inferred from homology"/>
<dbReference type="Proteomes" id="UP000254507">
    <property type="component" value="Unassembled WGS sequence"/>
</dbReference>
<protein>
    <recommendedName>
        <fullName evidence="7">TRAP transporter large permease protein</fullName>
    </recommendedName>
</protein>
<reference evidence="9 11" key="1">
    <citation type="submission" date="2017-07" db="EMBL/GenBank/DDBJ databases">
        <title>Virulence factors identified in Actinobacillus seminis.</title>
        <authorList>
            <person name="Negrete-Abascal E."/>
            <person name="Vaca-Pacheco S."/>
            <person name="Montes-Garcia F."/>
            <person name="Leyto-Gil A.M."/>
            <person name="Fragoso-Garcia E."/>
            <person name="Carvente-Garcia R."/>
            <person name="Perez-Agueros S."/>
            <person name="Castelan-Sanchez H.G."/>
            <person name="Garcia-Molina A."/>
            <person name="Villamar T.E."/>
            <person name="Vazquez-Cruz C."/>
        </authorList>
    </citation>
    <scope>NUCLEOTIDE SEQUENCE [LARGE SCALE GENOMIC DNA]</scope>
    <source>
        <strain evidence="9 11">ATCC 15768</strain>
    </source>
</reference>
<dbReference type="EMBL" id="NLFK01000008">
    <property type="protein sequence ID" value="OZN24521.1"/>
    <property type="molecule type" value="Genomic_DNA"/>
</dbReference>
<dbReference type="PIRSF" id="PIRSF006066">
    <property type="entry name" value="HI0050"/>
    <property type="match status" value="1"/>
</dbReference>
<dbReference type="AlphaFoldDB" id="A0A263HBM7"/>
<evidence type="ECO:0000256" key="6">
    <source>
        <dbReference type="ARBA" id="ARBA00023136"/>
    </source>
</evidence>
<gene>
    <name evidence="10" type="primary">siaT_6</name>
    <name evidence="9" type="ORF">CFY87_08675</name>
    <name evidence="10" type="ORF">NCTC10851_02155</name>
</gene>
<comment type="similarity">
    <text evidence="7">Belongs to the TRAP transporter large permease family.</text>
</comment>
<dbReference type="NCBIfam" id="TIGR00786">
    <property type="entry name" value="dctM"/>
    <property type="match status" value="1"/>
</dbReference>
<dbReference type="Pfam" id="PF06808">
    <property type="entry name" value="DctM"/>
    <property type="match status" value="1"/>
</dbReference>
<feature type="transmembrane region" description="Helical" evidence="7">
    <location>
        <begin position="393"/>
        <end position="416"/>
    </location>
</feature>
<dbReference type="GO" id="GO:0022857">
    <property type="term" value="F:transmembrane transporter activity"/>
    <property type="evidence" value="ECO:0007669"/>
    <property type="project" value="UniProtKB-UniRule"/>
</dbReference>
<name>A0A263HBM7_9PAST</name>
<evidence type="ECO:0000313" key="9">
    <source>
        <dbReference type="EMBL" id="OZN24521.1"/>
    </source>
</evidence>
<evidence type="ECO:0000256" key="1">
    <source>
        <dbReference type="ARBA" id="ARBA00004429"/>
    </source>
</evidence>
<dbReference type="PANTHER" id="PTHR33362">
    <property type="entry name" value="SIALIC ACID TRAP TRANSPORTER PERMEASE PROTEIN SIAT-RELATED"/>
    <property type="match status" value="1"/>
</dbReference>
<dbReference type="InParanoid" id="A0A263HBM7"/>
<accession>A0A263HBM7</accession>
<evidence type="ECO:0000256" key="7">
    <source>
        <dbReference type="RuleBase" id="RU369079"/>
    </source>
</evidence>
<dbReference type="Proteomes" id="UP000215738">
    <property type="component" value="Unassembled WGS sequence"/>
</dbReference>
<comment type="function">
    <text evidence="7">Part of the tripartite ATP-independent periplasmic (TRAP) transport system.</text>
</comment>
<dbReference type="OrthoDB" id="9796052at2"/>
<evidence type="ECO:0000313" key="12">
    <source>
        <dbReference type="Proteomes" id="UP000254507"/>
    </source>
</evidence>
<evidence type="ECO:0000313" key="11">
    <source>
        <dbReference type="Proteomes" id="UP000215738"/>
    </source>
</evidence>
<feature type="transmembrane region" description="Helical" evidence="7">
    <location>
        <begin position="312"/>
        <end position="345"/>
    </location>
</feature>
<dbReference type="InterPro" id="IPR004681">
    <property type="entry name" value="TRAP_DctM"/>
</dbReference>
<feature type="transmembrane region" description="Helical" evidence="7">
    <location>
        <begin position="239"/>
        <end position="260"/>
    </location>
</feature>
<comment type="subcellular location">
    <subcellularLocation>
        <location evidence="1 7">Cell inner membrane</location>
        <topology evidence="1 7">Multi-pass membrane protein</topology>
    </subcellularLocation>
</comment>
<evidence type="ECO:0000256" key="5">
    <source>
        <dbReference type="ARBA" id="ARBA00022989"/>
    </source>
</evidence>
<organism evidence="10 12">
    <name type="scientific">Actinobacillus seminis</name>
    <dbReference type="NCBI Taxonomy" id="722"/>
    <lineage>
        <taxon>Bacteria</taxon>
        <taxon>Pseudomonadati</taxon>
        <taxon>Pseudomonadota</taxon>
        <taxon>Gammaproteobacteria</taxon>
        <taxon>Pasteurellales</taxon>
        <taxon>Pasteurellaceae</taxon>
        <taxon>Actinobacillus</taxon>
    </lineage>
</organism>
<sequence length="423" mass="45990">MLWLFLGSLFFFLFLGVPVALSMLLSASFMLWHMDMFDAQIIAENFVMGTNNFPLMAIPFFMLTGEIMKHGGISERIINFAMSMVGHIKGGLGYVVIISGLIFAGLSGSAVADTAALGAILIPMMASKNYDVARSTGLTCAAGIISVVIPPSIPMIVYGITAGASITKLFMGGTVPGLLMVFGLWLMWKFLYRTQQDNLEPKKTAIQRWNAFKQAFWPLLLPVIIIVGLRGGIFTPTEAGVAAAIYAAIVSLMYQTLTWSKIQEVFLNTIKTTSMVMFVAAAAMISAFAITVAQIPMELVSFIKGITDNATVLMLVIMIFLLLVGCVMDLIPAVLIFVPVLLPLLRAYNIDIAYFGIMMVINLSIGLITPPVGTVLYVGQGISKIGIAKLTRGIAPFLLVYFIILLTMCFFPEIVITPMNWLS</sequence>
<feature type="transmembrane region" description="Helical" evidence="7">
    <location>
        <begin position="103"/>
        <end position="126"/>
    </location>
</feature>
<dbReference type="GO" id="GO:0005886">
    <property type="term" value="C:plasma membrane"/>
    <property type="evidence" value="ECO:0007669"/>
    <property type="project" value="UniProtKB-SubCell"/>
</dbReference>
<evidence type="ECO:0000256" key="4">
    <source>
        <dbReference type="ARBA" id="ARBA00022692"/>
    </source>
</evidence>
<keyword evidence="11" id="KW-1185">Reference proteome</keyword>
<evidence type="ECO:0000256" key="2">
    <source>
        <dbReference type="ARBA" id="ARBA00022475"/>
    </source>
</evidence>
<feature type="transmembrane region" description="Helical" evidence="7">
    <location>
        <begin position="77"/>
        <end position="97"/>
    </location>
</feature>
<reference evidence="10 12" key="2">
    <citation type="submission" date="2018-06" db="EMBL/GenBank/DDBJ databases">
        <authorList>
            <consortium name="Pathogen Informatics"/>
            <person name="Doyle S."/>
        </authorList>
    </citation>
    <scope>NUCLEOTIDE SEQUENCE [LARGE SCALE GENOMIC DNA]</scope>
    <source>
        <strain evidence="10 12">NCTC10851</strain>
    </source>
</reference>
<evidence type="ECO:0000259" key="8">
    <source>
        <dbReference type="Pfam" id="PF06808"/>
    </source>
</evidence>
<dbReference type="InterPro" id="IPR010656">
    <property type="entry name" value="DctM"/>
</dbReference>
<evidence type="ECO:0000256" key="3">
    <source>
        <dbReference type="ARBA" id="ARBA00022519"/>
    </source>
</evidence>
<feature type="transmembrane region" description="Helical" evidence="7">
    <location>
        <begin position="215"/>
        <end position="233"/>
    </location>
</feature>
<feature type="domain" description="TRAP C4-dicarboxylate transport system permease DctM subunit" evidence="8">
    <location>
        <begin position="6"/>
        <end position="414"/>
    </location>
</feature>
<dbReference type="RefSeq" id="WP_094946791.1">
    <property type="nucleotide sequence ID" value="NZ_NLFK01000008.1"/>
</dbReference>
<feature type="transmembrane region" description="Helical" evidence="7">
    <location>
        <begin position="352"/>
        <end position="373"/>
    </location>
</feature>
<feature type="transmembrane region" description="Helical" evidence="7">
    <location>
        <begin position="46"/>
        <end position="65"/>
    </location>
</feature>
<dbReference type="EMBL" id="UFSB01000001">
    <property type="protein sequence ID" value="SUU38562.1"/>
    <property type="molecule type" value="Genomic_DNA"/>
</dbReference>
<feature type="transmembrane region" description="Helical" evidence="7">
    <location>
        <begin position="138"/>
        <end position="160"/>
    </location>
</feature>
<keyword evidence="2" id="KW-1003">Cell membrane</keyword>
<keyword evidence="6 7" id="KW-0472">Membrane</keyword>
<evidence type="ECO:0000313" key="10">
    <source>
        <dbReference type="EMBL" id="SUU38562.1"/>
    </source>
</evidence>
<feature type="transmembrane region" description="Helical" evidence="7">
    <location>
        <begin position="166"/>
        <end position="188"/>
    </location>
</feature>
<feature type="transmembrane region" description="Helical" evidence="7">
    <location>
        <begin position="272"/>
        <end position="292"/>
    </location>
</feature>
<keyword evidence="5 7" id="KW-1133">Transmembrane helix</keyword>
<keyword evidence="7" id="KW-0813">Transport</keyword>